<keyword evidence="3" id="KW-0804">Transcription</keyword>
<organism evidence="6 7">
    <name type="scientific">Paenibacillus odorifer</name>
    <dbReference type="NCBI Taxonomy" id="189426"/>
    <lineage>
        <taxon>Bacteria</taxon>
        <taxon>Bacillati</taxon>
        <taxon>Bacillota</taxon>
        <taxon>Bacilli</taxon>
        <taxon>Bacillales</taxon>
        <taxon>Paenibacillaceae</taxon>
        <taxon>Paenibacillus</taxon>
    </lineage>
</organism>
<dbReference type="InterPro" id="IPR000524">
    <property type="entry name" value="Tscrpt_reg_HTH_GntR"/>
</dbReference>
<dbReference type="Proteomes" id="UP000187323">
    <property type="component" value="Unassembled WGS sequence"/>
</dbReference>
<accession>A0AB36JBG9</accession>
<dbReference type="Gene3D" id="1.10.10.10">
    <property type="entry name" value="Winged helix-like DNA-binding domain superfamily/Winged helix DNA-binding domain"/>
    <property type="match status" value="1"/>
</dbReference>
<feature type="domain" description="HTH gntR-type" evidence="5">
    <location>
        <begin position="6"/>
        <end position="74"/>
    </location>
</feature>
<dbReference type="InterPro" id="IPR036388">
    <property type="entry name" value="WH-like_DNA-bd_sf"/>
</dbReference>
<dbReference type="SUPFAM" id="SSF53822">
    <property type="entry name" value="Periplasmic binding protein-like I"/>
    <property type="match status" value="1"/>
</dbReference>
<evidence type="ECO:0000313" key="6">
    <source>
        <dbReference type="EMBL" id="OME16618.1"/>
    </source>
</evidence>
<gene>
    <name evidence="6" type="ORF">BSK47_20395</name>
</gene>
<feature type="region of interest" description="Disordered" evidence="4">
    <location>
        <begin position="73"/>
        <end position="92"/>
    </location>
</feature>
<dbReference type="FunFam" id="1.10.10.10:FF:000079">
    <property type="entry name" value="GntR family transcriptional regulator"/>
    <property type="match status" value="1"/>
</dbReference>
<keyword evidence="1" id="KW-0805">Transcription regulation</keyword>
<dbReference type="GO" id="GO:0000976">
    <property type="term" value="F:transcription cis-regulatory region binding"/>
    <property type="evidence" value="ECO:0007669"/>
    <property type="project" value="TreeGrafter"/>
</dbReference>
<comment type="caution">
    <text evidence="6">The sequence shown here is derived from an EMBL/GenBank/DDBJ whole genome shotgun (WGS) entry which is preliminary data.</text>
</comment>
<sequence>MQNERQPLYIQIQEYFRHRISNSELKVGEKIPSEKELMEQFDVSRITVANALMQLAKDGWIYRVPGRGSFVQGNQEEAEESLTEEDSKPPAAPEVMINTKSRYLGNKTERNASENKTKRLGLIVPYLIDYFSLRLIQGINRVLEKSEYSLCIVQTYNRIEREEATILELVRDGVEGLIIFPCDTETYNEEVLTLKQNKYPFVLIDRYFHGVETNSVRCDGLVGGEMAVDYLWNLGHRDIAICSDSPFPTITVEDRISGYMEGLKQKGALINPSLILTDFLVEYKGVDPEHPLYRFIKNRMATAFITLNSRLGLHLMAICRELGLRVPEDISILTFDDPSPGTDESGFVSYISQSEDLMGEEAARILTTLLADKAAEQDHKYHKILLQPKLVERQSTAKYLRN</sequence>
<dbReference type="PANTHER" id="PTHR30146">
    <property type="entry name" value="LACI-RELATED TRANSCRIPTIONAL REPRESSOR"/>
    <property type="match status" value="1"/>
</dbReference>
<dbReference type="Pfam" id="PF00392">
    <property type="entry name" value="GntR"/>
    <property type="match status" value="1"/>
</dbReference>
<protein>
    <submittedName>
        <fullName evidence="6">GntR family transcriptional regulator</fullName>
    </submittedName>
</protein>
<dbReference type="GO" id="GO:0003700">
    <property type="term" value="F:DNA-binding transcription factor activity"/>
    <property type="evidence" value="ECO:0007669"/>
    <property type="project" value="InterPro"/>
</dbReference>
<evidence type="ECO:0000256" key="1">
    <source>
        <dbReference type="ARBA" id="ARBA00023015"/>
    </source>
</evidence>
<evidence type="ECO:0000256" key="3">
    <source>
        <dbReference type="ARBA" id="ARBA00023163"/>
    </source>
</evidence>
<reference evidence="6 7" key="1">
    <citation type="submission" date="2016-10" db="EMBL/GenBank/DDBJ databases">
        <title>Paenibacillus species isolates.</title>
        <authorList>
            <person name="Beno S.M."/>
        </authorList>
    </citation>
    <scope>NUCLEOTIDE SEQUENCE [LARGE SCALE GENOMIC DNA]</scope>
    <source>
        <strain evidence="6 7">FSL H7-0918</strain>
    </source>
</reference>
<keyword evidence="2" id="KW-0238">DNA-binding</keyword>
<dbReference type="SMART" id="SM00345">
    <property type="entry name" value="HTH_GNTR"/>
    <property type="match status" value="1"/>
</dbReference>
<dbReference type="Pfam" id="PF13377">
    <property type="entry name" value="Peripla_BP_3"/>
    <property type="match status" value="1"/>
</dbReference>
<dbReference type="SUPFAM" id="SSF46785">
    <property type="entry name" value="Winged helix' DNA-binding domain"/>
    <property type="match status" value="1"/>
</dbReference>
<evidence type="ECO:0000259" key="5">
    <source>
        <dbReference type="PROSITE" id="PS50949"/>
    </source>
</evidence>
<evidence type="ECO:0000256" key="2">
    <source>
        <dbReference type="ARBA" id="ARBA00023125"/>
    </source>
</evidence>
<dbReference type="Gene3D" id="3.40.50.2300">
    <property type="match status" value="2"/>
</dbReference>
<dbReference type="RefSeq" id="WP_076136769.1">
    <property type="nucleotide sequence ID" value="NZ_MPTO01000019.1"/>
</dbReference>
<dbReference type="EMBL" id="MPTO01000019">
    <property type="protein sequence ID" value="OME16618.1"/>
    <property type="molecule type" value="Genomic_DNA"/>
</dbReference>
<evidence type="ECO:0000313" key="7">
    <source>
        <dbReference type="Proteomes" id="UP000187323"/>
    </source>
</evidence>
<dbReference type="InterPro" id="IPR046335">
    <property type="entry name" value="LacI/GalR-like_sensor"/>
</dbReference>
<evidence type="ECO:0000256" key="4">
    <source>
        <dbReference type="SAM" id="MobiDB-lite"/>
    </source>
</evidence>
<dbReference type="CDD" id="cd07377">
    <property type="entry name" value="WHTH_GntR"/>
    <property type="match status" value="1"/>
</dbReference>
<dbReference type="PRINTS" id="PR00035">
    <property type="entry name" value="HTHGNTR"/>
</dbReference>
<dbReference type="AlphaFoldDB" id="A0AB36JBG9"/>
<dbReference type="PANTHER" id="PTHR30146:SF154">
    <property type="entry name" value="TRANSCRIPTION REGULATOR, MEMBER OF GALR FAMILY"/>
    <property type="match status" value="1"/>
</dbReference>
<proteinExistence type="predicted"/>
<dbReference type="InterPro" id="IPR028082">
    <property type="entry name" value="Peripla_BP_I"/>
</dbReference>
<dbReference type="PROSITE" id="PS50949">
    <property type="entry name" value="HTH_GNTR"/>
    <property type="match status" value="1"/>
</dbReference>
<dbReference type="InterPro" id="IPR036390">
    <property type="entry name" value="WH_DNA-bd_sf"/>
</dbReference>
<dbReference type="CDD" id="cd06267">
    <property type="entry name" value="PBP1_LacI_sugar_binding-like"/>
    <property type="match status" value="1"/>
</dbReference>
<name>A0AB36JBG9_9BACL</name>